<dbReference type="FunFam" id="1.10.10.410:FF:000001">
    <property type="entry name" value="Aspartyl/glutamyl-tRNA(Asn/Gln) amidotransferase subunit B"/>
    <property type="match status" value="1"/>
</dbReference>
<evidence type="ECO:0000256" key="3">
    <source>
        <dbReference type="ARBA" id="ARBA00016923"/>
    </source>
</evidence>
<proteinExistence type="inferred from homology"/>
<evidence type="ECO:0000256" key="5">
    <source>
        <dbReference type="ARBA" id="ARBA00022741"/>
    </source>
</evidence>
<accession>A0A0C1ZNW2</accession>
<keyword evidence="7 11" id="KW-0648">Protein biosynthesis</keyword>
<keyword evidence="4 11" id="KW-0436">Ligase</keyword>
<dbReference type="GO" id="GO:0050566">
    <property type="term" value="F:asparaginyl-tRNA synthase (glutamine-hydrolyzing) activity"/>
    <property type="evidence" value="ECO:0007669"/>
    <property type="project" value="RHEA"/>
</dbReference>
<dbReference type="NCBIfam" id="NF004012">
    <property type="entry name" value="PRK05477.1-2"/>
    <property type="match status" value="1"/>
</dbReference>
<evidence type="ECO:0000256" key="7">
    <source>
        <dbReference type="ARBA" id="ARBA00022917"/>
    </source>
</evidence>
<dbReference type="AlphaFoldDB" id="A0A0C1ZNW2"/>
<dbReference type="RefSeq" id="WP_052557119.1">
    <property type="nucleotide sequence ID" value="NZ_JMCC02000120.1"/>
</dbReference>
<evidence type="ECO:0000256" key="2">
    <source>
        <dbReference type="ARBA" id="ARBA00011123"/>
    </source>
</evidence>
<dbReference type="Gene3D" id="1.10.10.410">
    <property type="match status" value="1"/>
</dbReference>
<dbReference type="InterPro" id="IPR014746">
    <property type="entry name" value="Gln_synth/guanido_kin_cat_dom"/>
</dbReference>
<dbReference type="GO" id="GO:0050567">
    <property type="term" value="F:glutaminyl-tRNA synthase (glutamine-hydrolyzing) activity"/>
    <property type="evidence" value="ECO:0007669"/>
    <property type="project" value="UniProtKB-UniRule"/>
</dbReference>
<comment type="subunit">
    <text evidence="2 11">Heterotrimer of A, B and C subunits.</text>
</comment>
<gene>
    <name evidence="11" type="primary">gatB</name>
    <name evidence="13" type="ORF">DB30_01076</name>
</gene>
<dbReference type="PANTHER" id="PTHR11659">
    <property type="entry name" value="GLUTAMYL-TRNA GLN AMIDOTRANSFERASE SUBUNIT B MITOCHONDRIAL AND PROKARYOTIC PET112-RELATED"/>
    <property type="match status" value="1"/>
</dbReference>
<organism evidence="13 14">
    <name type="scientific">Enhygromyxa salina</name>
    <dbReference type="NCBI Taxonomy" id="215803"/>
    <lineage>
        <taxon>Bacteria</taxon>
        <taxon>Pseudomonadati</taxon>
        <taxon>Myxococcota</taxon>
        <taxon>Polyangia</taxon>
        <taxon>Nannocystales</taxon>
        <taxon>Nannocystaceae</taxon>
        <taxon>Enhygromyxa</taxon>
    </lineage>
</organism>
<comment type="caution">
    <text evidence="13">The sequence shown here is derived from an EMBL/GenBank/DDBJ whole genome shotgun (WGS) entry which is preliminary data.</text>
</comment>
<sequence>MARADYEVVIGLEVHCQLATATKMFSGCAYSIGDEPNTQIDAYTLGLPGTLPVPNRAAVEHALRLALAVGCEIPPLSRWARKHYFYPDLPKGYQITQADQPYALGGAIEIPDHDQPDDPLATRRVPLLRIHMEEDAGKNTHAGEYSLIDYNRAGAPLVEIVSLPALRSAAEAADYVRELRTIVRYLGISAANMEQGTLRCDANVSLRPVGATALGTRCEIKNLNSFKFIEAAINAEIRRQVDLLDAGEAVIQSTMSYDPGRDQTKVMRTKEAAADYRYFPEPDMPPLSIDAAWIAAAKASLPALPWARRRALVQLGLSAYDAGVLTADHELADYFDAALAACNDPSLAKVVCNWVTGELLKLLKTDHAEGLDDGDNTGGRLAGCPVSPAALAELIGHVEAGTISGRAAKQVLAKIFAEPGQSPAQIIERDGYRQVSDQAAITQMVREIVNAHPQQLEQLLAGKAKVRGFFVGQVMRVSKGQANPQVVQQALEAVLEQLAKTQEP</sequence>
<comment type="similarity">
    <text evidence="1 11">Belongs to the GatB/GatE family. GatB subfamily.</text>
</comment>
<dbReference type="Pfam" id="PF02637">
    <property type="entry name" value="GatB_Yqey"/>
    <property type="match status" value="1"/>
</dbReference>
<comment type="function">
    <text evidence="8 11">Allows the formation of correctly charged Asn-tRNA(Asn) or Gln-tRNA(Gln) through the transamidation of misacylated Asp-tRNA(Asn) or Glu-tRNA(Gln) in organisms which lack either or both of asparaginyl-tRNA or glutaminyl-tRNA synthetases. The reaction takes place in the presence of glutamine and ATP through an activated phospho-Asp-tRNA(Asn) or phospho-Glu-tRNA(Gln).</text>
</comment>
<dbReference type="NCBIfam" id="TIGR00133">
    <property type="entry name" value="gatB"/>
    <property type="match status" value="1"/>
</dbReference>
<dbReference type="EMBL" id="JMCC02000120">
    <property type="protein sequence ID" value="KIG12718.1"/>
    <property type="molecule type" value="Genomic_DNA"/>
</dbReference>
<dbReference type="PROSITE" id="PS01234">
    <property type="entry name" value="GATB"/>
    <property type="match status" value="1"/>
</dbReference>
<dbReference type="EC" id="6.3.5.-" evidence="11"/>
<evidence type="ECO:0000256" key="4">
    <source>
        <dbReference type="ARBA" id="ARBA00022598"/>
    </source>
</evidence>
<evidence type="ECO:0000256" key="8">
    <source>
        <dbReference type="ARBA" id="ARBA00024799"/>
    </source>
</evidence>
<dbReference type="Proteomes" id="UP000031599">
    <property type="component" value="Unassembled WGS sequence"/>
</dbReference>
<dbReference type="InterPro" id="IPR017959">
    <property type="entry name" value="Asn/Gln-tRNA_amidoTrfase_suB/E"/>
</dbReference>
<dbReference type="InterPro" id="IPR004413">
    <property type="entry name" value="GatB"/>
</dbReference>
<evidence type="ECO:0000256" key="11">
    <source>
        <dbReference type="HAMAP-Rule" id="MF_00121"/>
    </source>
</evidence>
<dbReference type="GO" id="GO:0016740">
    <property type="term" value="F:transferase activity"/>
    <property type="evidence" value="ECO:0007669"/>
    <property type="project" value="UniProtKB-KW"/>
</dbReference>
<evidence type="ECO:0000313" key="13">
    <source>
        <dbReference type="EMBL" id="KIG12718.1"/>
    </source>
</evidence>
<dbReference type="InterPro" id="IPR003789">
    <property type="entry name" value="Asn/Gln_tRNA_amidoTrase-B-like"/>
</dbReference>
<reference evidence="13 14" key="1">
    <citation type="submission" date="2014-12" db="EMBL/GenBank/DDBJ databases">
        <title>Genome assembly of Enhygromyxa salina DSM 15201.</title>
        <authorList>
            <person name="Sharma G."/>
            <person name="Subramanian S."/>
        </authorList>
    </citation>
    <scope>NUCLEOTIDE SEQUENCE [LARGE SCALE GENOMIC DNA]</scope>
    <source>
        <strain evidence="13 14">DSM 15201</strain>
    </source>
</reference>
<keyword evidence="5 11" id="KW-0547">Nucleotide-binding</keyword>
<evidence type="ECO:0000256" key="9">
    <source>
        <dbReference type="ARBA" id="ARBA00047380"/>
    </source>
</evidence>
<evidence type="ECO:0000259" key="12">
    <source>
        <dbReference type="SMART" id="SM00845"/>
    </source>
</evidence>
<dbReference type="NCBIfam" id="NF004014">
    <property type="entry name" value="PRK05477.1-4"/>
    <property type="match status" value="1"/>
</dbReference>
<evidence type="ECO:0000256" key="1">
    <source>
        <dbReference type="ARBA" id="ARBA00005306"/>
    </source>
</evidence>
<keyword evidence="13" id="KW-0808">Transferase</keyword>
<dbReference type="InterPro" id="IPR023168">
    <property type="entry name" value="GatB_Yqey_C_2"/>
</dbReference>
<keyword evidence="6 11" id="KW-0067">ATP-binding</keyword>
<dbReference type="GO" id="GO:0006412">
    <property type="term" value="P:translation"/>
    <property type="evidence" value="ECO:0007669"/>
    <property type="project" value="UniProtKB-UniRule"/>
</dbReference>
<evidence type="ECO:0000313" key="14">
    <source>
        <dbReference type="Proteomes" id="UP000031599"/>
    </source>
</evidence>
<comment type="catalytic activity">
    <reaction evidence="9 11">
        <text>L-aspartyl-tRNA(Asn) + L-glutamine + ATP + H2O = L-asparaginyl-tRNA(Asn) + L-glutamate + ADP + phosphate + 2 H(+)</text>
        <dbReference type="Rhea" id="RHEA:14513"/>
        <dbReference type="Rhea" id="RHEA-COMP:9674"/>
        <dbReference type="Rhea" id="RHEA-COMP:9677"/>
        <dbReference type="ChEBI" id="CHEBI:15377"/>
        <dbReference type="ChEBI" id="CHEBI:15378"/>
        <dbReference type="ChEBI" id="CHEBI:29985"/>
        <dbReference type="ChEBI" id="CHEBI:30616"/>
        <dbReference type="ChEBI" id="CHEBI:43474"/>
        <dbReference type="ChEBI" id="CHEBI:58359"/>
        <dbReference type="ChEBI" id="CHEBI:78515"/>
        <dbReference type="ChEBI" id="CHEBI:78516"/>
        <dbReference type="ChEBI" id="CHEBI:456216"/>
    </reaction>
</comment>
<dbReference type="Pfam" id="PF02934">
    <property type="entry name" value="GatB_N"/>
    <property type="match status" value="1"/>
</dbReference>
<evidence type="ECO:0000256" key="6">
    <source>
        <dbReference type="ARBA" id="ARBA00022840"/>
    </source>
</evidence>
<dbReference type="InterPro" id="IPR017958">
    <property type="entry name" value="Gln-tRNA_amidoTrfase_suB_CS"/>
</dbReference>
<dbReference type="SUPFAM" id="SSF89095">
    <property type="entry name" value="GatB/YqeY motif"/>
    <property type="match status" value="1"/>
</dbReference>
<dbReference type="GO" id="GO:0005524">
    <property type="term" value="F:ATP binding"/>
    <property type="evidence" value="ECO:0007669"/>
    <property type="project" value="UniProtKB-KW"/>
</dbReference>
<name>A0A0C1ZNW2_9BACT</name>
<protein>
    <recommendedName>
        <fullName evidence="3 11">Aspartyl/glutamyl-tRNA(Asn/Gln) amidotransferase subunit B</fullName>
        <shortName evidence="11">Asp/Glu-ADT subunit B</shortName>
        <ecNumber evidence="11">6.3.5.-</ecNumber>
    </recommendedName>
</protein>
<dbReference type="InterPro" id="IPR018027">
    <property type="entry name" value="Asn/Gln_amidotransferase"/>
</dbReference>
<dbReference type="SUPFAM" id="SSF55931">
    <property type="entry name" value="Glutamine synthetase/guanido kinase"/>
    <property type="match status" value="1"/>
</dbReference>
<dbReference type="InterPro" id="IPR006075">
    <property type="entry name" value="Asn/Gln-tRNA_Trfase_suB/E_cat"/>
</dbReference>
<feature type="domain" description="Asn/Gln amidotransferase" evidence="12">
    <location>
        <begin position="333"/>
        <end position="495"/>
    </location>
</feature>
<dbReference type="SMART" id="SM00845">
    <property type="entry name" value="GatB_Yqey"/>
    <property type="match status" value="1"/>
</dbReference>
<comment type="catalytic activity">
    <reaction evidence="10 11">
        <text>L-glutamyl-tRNA(Gln) + L-glutamine + ATP + H2O = L-glutaminyl-tRNA(Gln) + L-glutamate + ADP + phosphate + H(+)</text>
        <dbReference type="Rhea" id="RHEA:17521"/>
        <dbReference type="Rhea" id="RHEA-COMP:9681"/>
        <dbReference type="Rhea" id="RHEA-COMP:9684"/>
        <dbReference type="ChEBI" id="CHEBI:15377"/>
        <dbReference type="ChEBI" id="CHEBI:15378"/>
        <dbReference type="ChEBI" id="CHEBI:29985"/>
        <dbReference type="ChEBI" id="CHEBI:30616"/>
        <dbReference type="ChEBI" id="CHEBI:43474"/>
        <dbReference type="ChEBI" id="CHEBI:58359"/>
        <dbReference type="ChEBI" id="CHEBI:78520"/>
        <dbReference type="ChEBI" id="CHEBI:78521"/>
        <dbReference type="ChEBI" id="CHEBI:456216"/>
    </reaction>
</comment>
<evidence type="ECO:0000256" key="10">
    <source>
        <dbReference type="ARBA" id="ARBA00047913"/>
    </source>
</evidence>
<dbReference type="HAMAP" id="MF_00121">
    <property type="entry name" value="GatB"/>
    <property type="match status" value="1"/>
</dbReference>